<feature type="signal peptide" evidence="7">
    <location>
        <begin position="1"/>
        <end position="17"/>
    </location>
</feature>
<dbReference type="EMBL" id="CAVNYO010000158">
    <property type="protein sequence ID" value="CAK5270028.1"/>
    <property type="molecule type" value="Genomic_DNA"/>
</dbReference>
<evidence type="ECO:0000256" key="3">
    <source>
        <dbReference type="ARBA" id="ARBA00022670"/>
    </source>
</evidence>
<evidence type="ECO:0000256" key="6">
    <source>
        <dbReference type="ARBA" id="ARBA00023180"/>
    </source>
</evidence>
<dbReference type="InterPro" id="IPR018202">
    <property type="entry name" value="Ser_caboxypep_ser_AS"/>
</dbReference>
<dbReference type="PROSITE" id="PS00131">
    <property type="entry name" value="CARBOXYPEPT_SER_SER"/>
    <property type="match status" value="1"/>
</dbReference>
<feature type="chain" id="PRO_5041766355" description="Carboxypeptidase" evidence="7">
    <location>
        <begin position="18"/>
        <end position="512"/>
    </location>
</feature>
<keyword evidence="2 7" id="KW-0121">Carboxypeptidase</keyword>
<keyword evidence="6" id="KW-0325">Glycoprotein</keyword>
<sequence length="512" mass="56661">MHFSSSFLLVALTGARAAFLGSQTAFPPAVEQYDEGLFTPMNSLSSLSSDGFTTLSSHPAFPAVSVRIKKSTFCDGSAAAYTGYIDVEARHLFFYFFESRSDPDTDDVIFWTNGGPGCSSSLGLFMELGPCRILDENGPKYHPDSWNTNANIFFIDQPVGVGYSYAEYGESVSTTEEAAKDIAAFVFVFFEHFSQFKGRGFHMAGESYAGRYIPVFAAEVYDQNAKLIEAGLTPINLKSVMIGNGLTDMYHQISSSFEMQCTSASVPPVSSIGDCVRMKQMIPRCEERLRKSCVDRFDPIDCESAAEFCNDHIGSSFWNLSAIYPVRKMFTVSFGADLNPYDISMSCSPEEMSESLCYAVTKHISNFLSAPSTRDALGVSPLVPMNFSSCSNTVNMAFTTQLDMLHPTQHYIAGLLERGVRVLIYVGTYDWICNWVGNERWTNAMEWSGQDEFAAQALRPWAVKGTNATAGMVRNAKGLTFLTVDAAGHMVPYDKPKESLDMLQRWLAEEKF</sequence>
<dbReference type="InterPro" id="IPR001563">
    <property type="entry name" value="Peptidase_S10"/>
</dbReference>
<comment type="similarity">
    <text evidence="1 7">Belongs to the peptidase S10 family.</text>
</comment>
<evidence type="ECO:0000256" key="2">
    <source>
        <dbReference type="ARBA" id="ARBA00022645"/>
    </source>
</evidence>
<keyword evidence="5 7" id="KW-0378">Hydrolase</keyword>
<protein>
    <recommendedName>
        <fullName evidence="7">Carboxypeptidase</fullName>
        <ecNumber evidence="7">3.4.16.-</ecNumber>
    </recommendedName>
</protein>
<evidence type="ECO:0000256" key="4">
    <source>
        <dbReference type="ARBA" id="ARBA00022729"/>
    </source>
</evidence>
<dbReference type="EC" id="3.4.16.-" evidence="7"/>
<dbReference type="PRINTS" id="PR00724">
    <property type="entry name" value="CRBOXYPTASEC"/>
</dbReference>
<dbReference type="GO" id="GO:0004185">
    <property type="term" value="F:serine-type carboxypeptidase activity"/>
    <property type="evidence" value="ECO:0007669"/>
    <property type="project" value="UniProtKB-UniRule"/>
</dbReference>
<dbReference type="PANTHER" id="PTHR11802:SF113">
    <property type="entry name" value="SERINE CARBOXYPEPTIDASE CTSA-4.1"/>
    <property type="match status" value="1"/>
</dbReference>
<keyword evidence="3 7" id="KW-0645">Protease</keyword>
<dbReference type="GO" id="GO:0006508">
    <property type="term" value="P:proteolysis"/>
    <property type="evidence" value="ECO:0007669"/>
    <property type="project" value="UniProtKB-KW"/>
</dbReference>
<comment type="caution">
    <text evidence="8">The sequence shown here is derived from an EMBL/GenBank/DDBJ whole genome shotgun (WGS) entry which is preliminary data.</text>
</comment>
<organism evidence="8 9">
    <name type="scientific">Mycena citricolor</name>
    <dbReference type="NCBI Taxonomy" id="2018698"/>
    <lineage>
        <taxon>Eukaryota</taxon>
        <taxon>Fungi</taxon>
        <taxon>Dikarya</taxon>
        <taxon>Basidiomycota</taxon>
        <taxon>Agaricomycotina</taxon>
        <taxon>Agaricomycetes</taxon>
        <taxon>Agaricomycetidae</taxon>
        <taxon>Agaricales</taxon>
        <taxon>Marasmiineae</taxon>
        <taxon>Mycenaceae</taxon>
        <taxon>Mycena</taxon>
    </lineage>
</organism>
<dbReference type="Gene3D" id="3.40.50.1820">
    <property type="entry name" value="alpha/beta hydrolase"/>
    <property type="match status" value="1"/>
</dbReference>
<proteinExistence type="inferred from homology"/>
<dbReference type="GO" id="GO:0000324">
    <property type="term" value="C:fungal-type vacuole"/>
    <property type="evidence" value="ECO:0007669"/>
    <property type="project" value="TreeGrafter"/>
</dbReference>
<evidence type="ECO:0000256" key="7">
    <source>
        <dbReference type="RuleBase" id="RU361156"/>
    </source>
</evidence>
<dbReference type="AlphaFoldDB" id="A0AAD2H5V9"/>
<dbReference type="Proteomes" id="UP001295794">
    <property type="component" value="Unassembled WGS sequence"/>
</dbReference>
<evidence type="ECO:0000256" key="1">
    <source>
        <dbReference type="ARBA" id="ARBA00009431"/>
    </source>
</evidence>
<dbReference type="Gene3D" id="1.10.287.410">
    <property type="match status" value="1"/>
</dbReference>
<dbReference type="Pfam" id="PF00450">
    <property type="entry name" value="Peptidase_S10"/>
    <property type="match status" value="1"/>
</dbReference>
<accession>A0AAD2H5V9</accession>
<evidence type="ECO:0000313" key="8">
    <source>
        <dbReference type="EMBL" id="CAK5270028.1"/>
    </source>
</evidence>
<reference evidence="8" key="1">
    <citation type="submission" date="2023-11" db="EMBL/GenBank/DDBJ databases">
        <authorList>
            <person name="De Vega J J."/>
            <person name="De Vega J J."/>
        </authorList>
    </citation>
    <scope>NUCLEOTIDE SEQUENCE</scope>
</reference>
<dbReference type="SUPFAM" id="SSF53474">
    <property type="entry name" value="alpha/beta-Hydrolases"/>
    <property type="match status" value="1"/>
</dbReference>
<name>A0AAD2H5V9_9AGAR</name>
<dbReference type="FunFam" id="3.40.50.1820:FF:000226">
    <property type="entry name" value="Carboxypeptidase"/>
    <property type="match status" value="1"/>
</dbReference>
<keyword evidence="9" id="KW-1185">Reference proteome</keyword>
<keyword evidence="4 7" id="KW-0732">Signal</keyword>
<dbReference type="PANTHER" id="PTHR11802">
    <property type="entry name" value="SERINE PROTEASE FAMILY S10 SERINE CARBOXYPEPTIDASE"/>
    <property type="match status" value="1"/>
</dbReference>
<evidence type="ECO:0000313" key="9">
    <source>
        <dbReference type="Proteomes" id="UP001295794"/>
    </source>
</evidence>
<evidence type="ECO:0000256" key="5">
    <source>
        <dbReference type="ARBA" id="ARBA00022801"/>
    </source>
</evidence>
<gene>
    <name evidence="8" type="ORF">MYCIT1_LOCUS14181</name>
</gene>
<dbReference type="InterPro" id="IPR029058">
    <property type="entry name" value="AB_hydrolase_fold"/>
</dbReference>